<dbReference type="Gene3D" id="3.40.50.980">
    <property type="match status" value="2"/>
</dbReference>
<dbReference type="NCBIfam" id="NF003417">
    <property type="entry name" value="PRK04813.1"/>
    <property type="match status" value="2"/>
</dbReference>
<dbReference type="Proteomes" id="UP000198417">
    <property type="component" value="Unassembled WGS sequence"/>
</dbReference>
<dbReference type="EMBL" id="FZNN01000020">
    <property type="protein sequence ID" value="SNR75189.1"/>
    <property type="molecule type" value="Genomic_DNA"/>
</dbReference>
<evidence type="ECO:0000313" key="7">
    <source>
        <dbReference type="Proteomes" id="UP000198417"/>
    </source>
</evidence>
<dbReference type="Gene3D" id="1.10.1200.10">
    <property type="entry name" value="ACP-like"/>
    <property type="match status" value="3"/>
</dbReference>
<dbReference type="InterPro" id="IPR025110">
    <property type="entry name" value="AMP-bd_C"/>
</dbReference>
<dbReference type="CDD" id="cd05930">
    <property type="entry name" value="A_NRPS"/>
    <property type="match status" value="1"/>
</dbReference>
<dbReference type="Pfam" id="PF00668">
    <property type="entry name" value="Condensation"/>
    <property type="match status" value="3"/>
</dbReference>
<reference evidence="6 7" key="1">
    <citation type="submission" date="2017-06" db="EMBL/GenBank/DDBJ databases">
        <authorList>
            <person name="Kim H.J."/>
            <person name="Triplett B.A."/>
        </authorList>
    </citation>
    <scope>NUCLEOTIDE SEQUENCE [LARGE SCALE GENOMIC DNA]</scope>
    <source>
        <strain evidence="6 7">DSM 29052</strain>
    </source>
</reference>
<evidence type="ECO:0000259" key="5">
    <source>
        <dbReference type="PROSITE" id="PS50075"/>
    </source>
</evidence>
<evidence type="ECO:0000313" key="6">
    <source>
        <dbReference type="EMBL" id="SNR75189.1"/>
    </source>
</evidence>
<dbReference type="GO" id="GO:0044550">
    <property type="term" value="P:secondary metabolite biosynthetic process"/>
    <property type="evidence" value="ECO:0007669"/>
    <property type="project" value="TreeGrafter"/>
</dbReference>
<dbReference type="SUPFAM" id="SSF52777">
    <property type="entry name" value="CoA-dependent acyltransferases"/>
    <property type="match status" value="4"/>
</dbReference>
<dbReference type="InterPro" id="IPR042099">
    <property type="entry name" value="ANL_N_sf"/>
</dbReference>
<evidence type="ECO:0000256" key="3">
    <source>
        <dbReference type="ARBA" id="ARBA00022553"/>
    </source>
</evidence>
<dbReference type="SUPFAM" id="SSF53474">
    <property type="entry name" value="alpha/beta-Hydrolases"/>
    <property type="match status" value="1"/>
</dbReference>
<dbReference type="Gene3D" id="3.30.559.30">
    <property type="entry name" value="Nonribosomal peptide synthetase, condensation domain"/>
    <property type="match status" value="2"/>
</dbReference>
<protein>
    <submittedName>
        <fullName evidence="6">Amino acid adenylation domain-containing protein</fullName>
    </submittedName>
</protein>
<dbReference type="InterPro" id="IPR036736">
    <property type="entry name" value="ACP-like_sf"/>
</dbReference>
<name>A0A238YXH3_9RHOB</name>
<evidence type="ECO:0000256" key="1">
    <source>
        <dbReference type="ARBA" id="ARBA00001957"/>
    </source>
</evidence>
<dbReference type="Pfam" id="PF00501">
    <property type="entry name" value="AMP-binding"/>
    <property type="match status" value="2"/>
</dbReference>
<dbReference type="Gene3D" id="2.30.38.10">
    <property type="entry name" value="Luciferase, Domain 3"/>
    <property type="match status" value="1"/>
</dbReference>
<dbReference type="InterPro" id="IPR000873">
    <property type="entry name" value="AMP-dep_synth/lig_dom"/>
</dbReference>
<dbReference type="NCBIfam" id="TIGR01733">
    <property type="entry name" value="AA-adenyl-dom"/>
    <property type="match status" value="2"/>
</dbReference>
<feature type="domain" description="Carrier" evidence="5">
    <location>
        <begin position="2134"/>
        <end position="2208"/>
    </location>
</feature>
<dbReference type="Pfam" id="PF00975">
    <property type="entry name" value="Thioesterase"/>
    <property type="match status" value="1"/>
</dbReference>
<keyword evidence="7" id="KW-1185">Reference proteome</keyword>
<accession>A0A238YXH3</accession>
<dbReference type="Gene3D" id="3.40.50.1820">
    <property type="entry name" value="alpha/beta hydrolase"/>
    <property type="match status" value="1"/>
</dbReference>
<evidence type="ECO:0000256" key="4">
    <source>
        <dbReference type="SAM" id="MobiDB-lite"/>
    </source>
</evidence>
<dbReference type="InterPro" id="IPR001242">
    <property type="entry name" value="Condensation_dom"/>
</dbReference>
<dbReference type="InterPro" id="IPR029058">
    <property type="entry name" value="AB_hydrolase_fold"/>
</dbReference>
<dbReference type="PROSITE" id="PS00455">
    <property type="entry name" value="AMP_BINDING"/>
    <property type="match status" value="2"/>
</dbReference>
<proteinExistence type="predicted"/>
<dbReference type="InterPro" id="IPR010071">
    <property type="entry name" value="AA_adenyl_dom"/>
</dbReference>
<feature type="domain" description="Carrier" evidence="5">
    <location>
        <begin position="1069"/>
        <end position="1144"/>
    </location>
</feature>
<dbReference type="FunFam" id="2.30.38.10:FF:000001">
    <property type="entry name" value="Non-ribosomal peptide synthetase PvdI"/>
    <property type="match status" value="1"/>
</dbReference>
<dbReference type="Pfam" id="PF13193">
    <property type="entry name" value="AMP-binding_C"/>
    <property type="match status" value="2"/>
</dbReference>
<dbReference type="Gene3D" id="3.30.559.10">
    <property type="entry name" value="Chloramphenicol acetyltransferase-like domain"/>
    <property type="match status" value="2"/>
</dbReference>
<dbReference type="InterPro" id="IPR001031">
    <property type="entry name" value="Thioesterase"/>
</dbReference>
<dbReference type="PANTHER" id="PTHR45527">
    <property type="entry name" value="NONRIBOSOMAL PEPTIDE SYNTHETASE"/>
    <property type="match status" value="1"/>
</dbReference>
<feature type="region of interest" description="Disordered" evidence="4">
    <location>
        <begin position="2113"/>
        <end position="2137"/>
    </location>
</feature>
<feature type="domain" description="Carrier" evidence="5">
    <location>
        <begin position="19"/>
        <end position="93"/>
    </location>
</feature>
<dbReference type="SUPFAM" id="SSF56801">
    <property type="entry name" value="Acetyl-CoA synthetase-like"/>
    <property type="match status" value="2"/>
</dbReference>
<dbReference type="InterPro" id="IPR009081">
    <property type="entry name" value="PP-bd_ACP"/>
</dbReference>
<organism evidence="6 7">
    <name type="scientific">Puniceibacterium sediminis</name>
    <dbReference type="NCBI Taxonomy" id="1608407"/>
    <lineage>
        <taxon>Bacteria</taxon>
        <taxon>Pseudomonadati</taxon>
        <taxon>Pseudomonadota</taxon>
        <taxon>Alphaproteobacteria</taxon>
        <taxon>Rhodobacterales</taxon>
        <taxon>Paracoccaceae</taxon>
        <taxon>Puniceibacterium</taxon>
    </lineage>
</organism>
<dbReference type="FunFam" id="3.40.50.12780:FF:000012">
    <property type="entry name" value="Non-ribosomal peptide synthetase"/>
    <property type="match status" value="1"/>
</dbReference>
<feature type="region of interest" description="Disordered" evidence="4">
    <location>
        <begin position="1048"/>
        <end position="1070"/>
    </location>
</feature>
<keyword evidence="3" id="KW-0597">Phosphoprotein</keyword>
<dbReference type="GO" id="GO:0043041">
    <property type="term" value="P:amino acid activation for nonribosomal peptide biosynthetic process"/>
    <property type="evidence" value="ECO:0007669"/>
    <property type="project" value="TreeGrafter"/>
</dbReference>
<dbReference type="InterPro" id="IPR020806">
    <property type="entry name" value="PKS_PP-bd"/>
</dbReference>
<dbReference type="GO" id="GO:0031177">
    <property type="term" value="F:phosphopantetheine binding"/>
    <property type="evidence" value="ECO:0007669"/>
    <property type="project" value="InterPro"/>
</dbReference>
<keyword evidence="2" id="KW-0596">Phosphopantetheine</keyword>
<dbReference type="Gene3D" id="3.40.50.12780">
    <property type="entry name" value="N-terminal domain of ligase-like"/>
    <property type="match status" value="1"/>
</dbReference>
<dbReference type="CDD" id="cd19531">
    <property type="entry name" value="LCL_NRPS-like"/>
    <property type="match status" value="1"/>
</dbReference>
<dbReference type="SUPFAM" id="SSF47336">
    <property type="entry name" value="ACP-like"/>
    <property type="match status" value="3"/>
</dbReference>
<dbReference type="PANTHER" id="PTHR45527:SF1">
    <property type="entry name" value="FATTY ACID SYNTHASE"/>
    <property type="match status" value="1"/>
</dbReference>
<dbReference type="InterPro" id="IPR020845">
    <property type="entry name" value="AMP-binding_CS"/>
</dbReference>
<comment type="cofactor">
    <cofactor evidence="1">
        <name>pantetheine 4'-phosphate</name>
        <dbReference type="ChEBI" id="CHEBI:47942"/>
    </cofactor>
</comment>
<dbReference type="InterPro" id="IPR045851">
    <property type="entry name" value="AMP-bd_C_sf"/>
</dbReference>
<dbReference type="InterPro" id="IPR006162">
    <property type="entry name" value="Ppantetheine_attach_site"/>
</dbReference>
<dbReference type="Pfam" id="PF00550">
    <property type="entry name" value="PP-binding"/>
    <property type="match status" value="3"/>
</dbReference>
<dbReference type="CDD" id="cd12117">
    <property type="entry name" value="A_NRPS_Srf_like"/>
    <property type="match status" value="1"/>
</dbReference>
<dbReference type="PROSITE" id="PS50075">
    <property type="entry name" value="CARRIER"/>
    <property type="match status" value="3"/>
</dbReference>
<dbReference type="GO" id="GO:0003824">
    <property type="term" value="F:catalytic activity"/>
    <property type="evidence" value="ECO:0007669"/>
    <property type="project" value="InterPro"/>
</dbReference>
<feature type="region of interest" description="Disordered" evidence="4">
    <location>
        <begin position="1"/>
        <end position="22"/>
    </location>
</feature>
<sequence>MSGPTSFQIAAKGANADSPRPLEPERVLRDVWLQLLDVQDLADSDNFFMLGGDSLQVARMLGLLRACGWTAPLKDMMRSPVLSDMAKKLVPYTGRKPQLPHSRSLSSRRAIPHCDVDLITSRAPGGPGNLQDIYGLLPMQVAFLYQNQHMAQDDPYVVIDQFHCDDHAILERLIDAYRTVISRHDILRSLFFADTTTPLQAVVRDVDFPITYLPIMETTAQIRARLQEYPMALDTGPLLRAYTAPDGTGWALFVLKHHILGDHVSFDLLHDEVAAEMGLTGRATPVALPFSHAVDAFENAVKDAPPQSETVIDADPGTPFGLDLSPIGAGLFNQARITLAPLLVTRMRRLARSSGVSLAALCHLAWGLVLSRATCCDTVSTGTVFLGRANLSHGQHTIMGPMINTLPLRMQIDERPVSAVLADLHQKLTDMLAREHLPSPVFAGQQADRLPFAALLNFRHSDARRNTAPAGYQHLLEDERAVFPLTCSIDDFGDALALTVQVLSEQDATHIARLLETAFISLACALETSPGQAVNTLEVLPAKERDQVLYGWNETATDFPADCRIHAIFQAHAKATPDALAIHDGARRISYATLDRRSDALAHWLRQTGVAAGDHVVLHLRCKADLVAAQLASSKVGAVYVPLAPDLPAQRISAVLQDCAAKVIVTDMADSFPDASCRVLSLSRAPHPDGSAQPFNAVQGDGNAPAYVMYTSGSTGVPKGVIVAHRGIARLAVGNKDLPIRPNNRIAFASNPSFDASTFEIWGPLLNGAALVALETDTLLSPAALLAEVRRTGIDTMWLTAGLFNQVAAELDEVFQNLETLIIGGDVADRNAACDVARAHPGLRFLNGYGPTEVTTFATIHRISPDFDPQRPLPIGKPMSNTRAYVLDHRLHPVPVGAVGELYLAGPGVALGYSGQPALTEARFGPDPFAKGSQTLMYQTGDLVRWMPDGQLEYLGRKDSQVKIRGFRIEPEEIRAAVLRHKDFADAVIVPAGDTAADRHLVAYGVPKPGCCVTPAALTQHLRRILPAYMVPQKTVLLDRLPLTPTGKVDRRALPDPNVTQTDTSAGAAPNGPVETALADILAPLLQVDRLTRDANLFDLGAHSLLILKLLSALRKRFAVDLTPSSIFAAPTIAQLAQNIETKQKMGRPGQLAAIARLDRTGPLRPSSAQESLWFLTQFDGGNAAYVVPIATILTGPVDHAALQRALQKLFARHEALRSIFSAENGHCALRFLPRTTRIPLACHDMRSHAQPDQIIREVMASEWAHPFDLTRGPLLRAQLIRLDDAQHLFVLSTHHIVSDGWSIEVIGRDLSCLYATETGLGAEPQPLEIAFQDAAHWQRHRLDAGLAKVQTAYWRNTLEGVDMRPALPTDFPRPEVQDYLAGSVPIAIPAEQTRRLETLARTNGTTLFTVLLTAWSLVLSRLSGRRDLVIAVPVANRDHADTARLVGYFANTLAIRVAVTPADTFNTLLRRVHAALQDGQRHQDLPWEEVVKALNPPRAQGQLPICQVLFGWRTGSQFPLDLNQIQTQPIEIPATRVKFDQHLDLARTDDGVTGSLTYATALFEPDTAKRHAGYLTTLLARLDDAAKDVSAELLDMMPAEEYAALTIGPLRTPTDVQDAETLKTMIARQCAATPDRVAVSAGSDAITYAQLAERSDHLAASLRRQIPHPNPVVGIAMSRSIDMVTALVACAKAGIAYVPMEPDLPQARLATMCDTATPHVILCDPDGLASMQALPVPTLLIQTDVAKAPTLATLATDQTPTALPVTPDSLAYILFTSGSTGTPKGVCVPHRALVNHLRWIQQQYQLTGRDVVVQKTPLSFDVSVWEIFWPLVSGATIALLPPGAHKDPDALRGFIQDAGVTVAHFVPSMMNALLATSQTETPTALRQIFLGGEAVSAALVTATQHAFPAARVSNFYGPSECTIEATFWDAPPRFKGTQAPIGRPIDNMAAYVLDPLSRPVPTGTIGELHISGPGVADGYAGRPDLTAERFGADPFSTGSRMYRTGDLVRRRPDGNLVFVGRLDGQAKLRGYRIELSEIESVLRRHTGLKDTAVTIIETPDAGPRLVAHIVPNDRPAPSPQDLRRFALAHLPDYMVPTAFVPHSALPRTVSGKLDRNALPSPKPQDHCNSTSPAPKTATERQLAAIWSSLLGIAQIGRDDNFFDLGGNSLLAVRIVHDARKAGLLFGLADLVANPVLSLQAAQLDRLHAQSKGHRADANKTFSPISVLTTSGQDKPTVFVFPGAGISSTSFRHFAGMAREDFTVVGLDPPGLIPGQTPFDTVQEAAAVYLEAICDTASQSIVHLVGHSFGAIVAFATAQMLADRQMSIGSLAMLDPPSPAWAQDKPPLEQLHRDFAAGLSDALSCPMDSTLKRALDQDTDAVIIAIREWLVSHGALPEGLDTAILSTRFHTYHAARHARYSPSAVYAESTHLFLSNAPGQHSRLVSWTGYLQRMTISVMETSHHGMLRQPDVTTLFRRWRNALDTGNGSVTPMDCRNLS</sequence>
<dbReference type="InterPro" id="IPR023213">
    <property type="entry name" value="CAT-like_dom_sf"/>
</dbReference>
<dbReference type="FunFam" id="3.40.50.980:FF:000002">
    <property type="entry name" value="Enterobactin synthetase component F"/>
    <property type="match status" value="1"/>
</dbReference>
<dbReference type="Gene3D" id="3.30.300.30">
    <property type="match status" value="2"/>
</dbReference>
<dbReference type="GO" id="GO:0005737">
    <property type="term" value="C:cytoplasm"/>
    <property type="evidence" value="ECO:0007669"/>
    <property type="project" value="TreeGrafter"/>
</dbReference>
<dbReference type="SMART" id="SM00823">
    <property type="entry name" value="PKS_PP"/>
    <property type="match status" value="1"/>
</dbReference>
<dbReference type="PROSITE" id="PS00012">
    <property type="entry name" value="PHOSPHOPANTETHEINE"/>
    <property type="match status" value="3"/>
</dbReference>
<evidence type="ECO:0000256" key="2">
    <source>
        <dbReference type="ARBA" id="ARBA00022450"/>
    </source>
</evidence>
<gene>
    <name evidence="6" type="ORF">SAMN06265370_12056</name>
</gene>